<evidence type="ECO:0000256" key="8">
    <source>
        <dbReference type="ARBA" id="ARBA00022989"/>
    </source>
</evidence>
<protein>
    <submittedName>
        <fullName evidence="15">Multidrug ABC transporter ATP-binding protein</fullName>
    </submittedName>
</protein>
<dbReference type="PROSITE" id="PS50893">
    <property type="entry name" value="ABC_TRANSPORTER_2"/>
    <property type="match status" value="1"/>
</dbReference>
<dbReference type="Proteomes" id="UP000612585">
    <property type="component" value="Unassembled WGS sequence"/>
</dbReference>
<dbReference type="GO" id="GO:0090374">
    <property type="term" value="P:oligopeptide export from mitochondrion"/>
    <property type="evidence" value="ECO:0007669"/>
    <property type="project" value="TreeGrafter"/>
</dbReference>
<name>A0A8J4E3Y1_9ACTN</name>
<dbReference type="InterPro" id="IPR003593">
    <property type="entry name" value="AAA+_ATPase"/>
</dbReference>
<dbReference type="InterPro" id="IPR039421">
    <property type="entry name" value="Type_1_exporter"/>
</dbReference>
<keyword evidence="8 12" id="KW-1133">Transmembrane helix</keyword>
<dbReference type="AlphaFoldDB" id="A0A8J4E3Y1"/>
<evidence type="ECO:0000256" key="6">
    <source>
        <dbReference type="ARBA" id="ARBA00022741"/>
    </source>
</evidence>
<dbReference type="PANTHER" id="PTHR43394">
    <property type="entry name" value="ATP-DEPENDENT PERMEASE MDL1, MITOCHONDRIAL"/>
    <property type="match status" value="1"/>
</dbReference>
<dbReference type="PANTHER" id="PTHR43394:SF7">
    <property type="entry name" value="ABC TRANSPORTER B FAMILY MEMBER 28"/>
    <property type="match status" value="1"/>
</dbReference>
<feature type="transmembrane region" description="Helical" evidence="12">
    <location>
        <begin position="160"/>
        <end position="180"/>
    </location>
</feature>
<dbReference type="Pfam" id="PF00664">
    <property type="entry name" value="ABC_membrane"/>
    <property type="match status" value="1"/>
</dbReference>
<dbReference type="SUPFAM" id="SSF90123">
    <property type="entry name" value="ABC transporter transmembrane region"/>
    <property type="match status" value="1"/>
</dbReference>
<dbReference type="InterPro" id="IPR003439">
    <property type="entry name" value="ABC_transporter-like_ATP-bd"/>
</dbReference>
<dbReference type="GO" id="GO:0016887">
    <property type="term" value="F:ATP hydrolysis activity"/>
    <property type="evidence" value="ECO:0007669"/>
    <property type="project" value="InterPro"/>
</dbReference>
<dbReference type="GO" id="GO:0005886">
    <property type="term" value="C:plasma membrane"/>
    <property type="evidence" value="ECO:0007669"/>
    <property type="project" value="UniProtKB-SubCell"/>
</dbReference>
<dbReference type="GO" id="GO:0005524">
    <property type="term" value="F:ATP binding"/>
    <property type="evidence" value="ECO:0007669"/>
    <property type="project" value="UniProtKB-KW"/>
</dbReference>
<sequence>MEDTPMERGRRGGSHTVTAAEKAQAREVSLRRIGRLFTPHRRQLTVVVAMIVASSIISMASPFLLREVIDVALPTLDTTLLVWLVLGMVGVAAATSALGVVQTFISTTVGQQVMHRLRTDVFRHLHRQSIAFFTRTRTGEVQSRITNDIGGMQSVVTNTATAVASNLTTVVATIVAMLALSWQLSLVSLVVLPPAIILTRKVAGMRRAITAQRQRELADLNVTIEEGLSISGVQLSKTMGAGTALIDRFTASSTRLIDLELRSELAGRWRMAWMSVLFAAIPAVIYLSAGLPGTAGKLTIGTIVAFTALQSGLFRPLMGLLSVGVSITSSLALFARIFEYLDLPVEVDDPPHPVPVRPEAIDGHLRLENVTFRYPGSDTAAVDGVTLDVPPGETLALVGETGSGKSTVAALIARLYDPSAGTVTIDGIDVRDMKLDDLAAIVGVVSQETYLLHTTIRENLRYAKPDATDAEIERAARAAQIHDHIAALPDGYDTVVGSRGHRFSGGEKQRIAIARTLLRDPRILVLDEATSALDTDTERAVQRAFAGLAAGRTTVTIAHRLSTVRDADQIVVIDHGRVEESGTHTTLVDAGGRYAALAA</sequence>
<dbReference type="InterPro" id="IPR027417">
    <property type="entry name" value="P-loop_NTPase"/>
</dbReference>
<keyword evidence="9 12" id="KW-0472">Membrane</keyword>
<dbReference type="FunFam" id="3.40.50.300:FF:000221">
    <property type="entry name" value="Multidrug ABC transporter ATP-binding protein"/>
    <property type="match status" value="1"/>
</dbReference>
<evidence type="ECO:0000256" key="12">
    <source>
        <dbReference type="SAM" id="Phobius"/>
    </source>
</evidence>
<comment type="caution">
    <text evidence="15">The sequence shown here is derived from an EMBL/GenBank/DDBJ whole genome shotgun (WGS) entry which is preliminary data.</text>
</comment>
<feature type="transmembrane region" description="Helical" evidence="12">
    <location>
        <begin position="80"/>
        <end position="105"/>
    </location>
</feature>
<evidence type="ECO:0000256" key="9">
    <source>
        <dbReference type="ARBA" id="ARBA00023136"/>
    </source>
</evidence>
<evidence type="ECO:0000256" key="11">
    <source>
        <dbReference type="SAM" id="MobiDB-lite"/>
    </source>
</evidence>
<feature type="transmembrane region" description="Helical" evidence="12">
    <location>
        <begin position="320"/>
        <end position="338"/>
    </location>
</feature>
<dbReference type="CDD" id="cd18550">
    <property type="entry name" value="ABC_6TM_exporter_like"/>
    <property type="match status" value="1"/>
</dbReference>
<feature type="transmembrane region" description="Helical" evidence="12">
    <location>
        <begin position="271"/>
        <end position="289"/>
    </location>
</feature>
<organism evidence="15 16">
    <name type="scientific">Virgisporangium aurantiacum</name>
    <dbReference type="NCBI Taxonomy" id="175570"/>
    <lineage>
        <taxon>Bacteria</taxon>
        <taxon>Bacillati</taxon>
        <taxon>Actinomycetota</taxon>
        <taxon>Actinomycetes</taxon>
        <taxon>Micromonosporales</taxon>
        <taxon>Micromonosporaceae</taxon>
        <taxon>Virgisporangium</taxon>
    </lineage>
</organism>
<evidence type="ECO:0000256" key="2">
    <source>
        <dbReference type="ARBA" id="ARBA00022448"/>
    </source>
</evidence>
<keyword evidence="16" id="KW-1185">Reference proteome</keyword>
<keyword evidence="3" id="KW-1003">Cell membrane</keyword>
<dbReference type="InterPro" id="IPR017871">
    <property type="entry name" value="ABC_transporter-like_CS"/>
</dbReference>
<dbReference type="EMBL" id="BOPG01000065">
    <property type="protein sequence ID" value="GIJ61390.1"/>
    <property type="molecule type" value="Genomic_DNA"/>
</dbReference>
<evidence type="ECO:0000259" key="13">
    <source>
        <dbReference type="PROSITE" id="PS50893"/>
    </source>
</evidence>
<gene>
    <name evidence="15" type="ORF">Vau01_089060</name>
</gene>
<comment type="subcellular location">
    <subcellularLocation>
        <location evidence="1">Cell inner membrane</location>
        <topology evidence="1">Multi-pass membrane protein</topology>
    </subcellularLocation>
</comment>
<evidence type="ECO:0000256" key="5">
    <source>
        <dbReference type="ARBA" id="ARBA00022692"/>
    </source>
</evidence>
<dbReference type="PROSITE" id="PS00211">
    <property type="entry name" value="ABC_TRANSPORTER_1"/>
    <property type="match status" value="1"/>
</dbReference>
<feature type="region of interest" description="Disordered" evidence="11">
    <location>
        <begin position="1"/>
        <end position="22"/>
    </location>
</feature>
<dbReference type="SMART" id="SM00382">
    <property type="entry name" value="AAA"/>
    <property type="match status" value="1"/>
</dbReference>
<evidence type="ECO:0000256" key="1">
    <source>
        <dbReference type="ARBA" id="ARBA00004429"/>
    </source>
</evidence>
<evidence type="ECO:0000259" key="14">
    <source>
        <dbReference type="PROSITE" id="PS50929"/>
    </source>
</evidence>
<dbReference type="Gene3D" id="1.20.1560.10">
    <property type="entry name" value="ABC transporter type 1, transmembrane domain"/>
    <property type="match status" value="1"/>
</dbReference>
<accession>A0A8J4E3Y1</accession>
<feature type="transmembrane region" description="Helical" evidence="12">
    <location>
        <begin position="44"/>
        <end position="65"/>
    </location>
</feature>
<feature type="compositionally biased region" description="Basic and acidic residues" evidence="11">
    <location>
        <begin position="1"/>
        <end position="10"/>
    </location>
</feature>
<keyword evidence="2" id="KW-0813">Transport</keyword>
<keyword evidence="5 12" id="KW-0812">Transmembrane</keyword>
<dbReference type="GO" id="GO:0015421">
    <property type="term" value="F:ABC-type oligopeptide transporter activity"/>
    <property type="evidence" value="ECO:0007669"/>
    <property type="project" value="TreeGrafter"/>
</dbReference>
<feature type="domain" description="ABC transporter" evidence="13">
    <location>
        <begin position="365"/>
        <end position="599"/>
    </location>
</feature>
<evidence type="ECO:0000256" key="10">
    <source>
        <dbReference type="ARBA" id="ARBA00023455"/>
    </source>
</evidence>
<keyword evidence="4" id="KW-0997">Cell inner membrane</keyword>
<dbReference type="InterPro" id="IPR011527">
    <property type="entry name" value="ABC1_TM_dom"/>
</dbReference>
<dbReference type="InterPro" id="IPR036640">
    <property type="entry name" value="ABC1_TM_sf"/>
</dbReference>
<keyword evidence="7 15" id="KW-0067">ATP-binding</keyword>
<evidence type="ECO:0000256" key="3">
    <source>
        <dbReference type="ARBA" id="ARBA00022475"/>
    </source>
</evidence>
<dbReference type="PROSITE" id="PS50929">
    <property type="entry name" value="ABC_TM1F"/>
    <property type="match status" value="1"/>
</dbReference>
<dbReference type="SUPFAM" id="SSF52540">
    <property type="entry name" value="P-loop containing nucleoside triphosphate hydrolases"/>
    <property type="match status" value="1"/>
</dbReference>
<dbReference type="Gene3D" id="3.40.50.300">
    <property type="entry name" value="P-loop containing nucleotide triphosphate hydrolases"/>
    <property type="match status" value="1"/>
</dbReference>
<evidence type="ECO:0000256" key="7">
    <source>
        <dbReference type="ARBA" id="ARBA00022840"/>
    </source>
</evidence>
<feature type="domain" description="ABC transmembrane type-1" evidence="14">
    <location>
        <begin position="46"/>
        <end position="329"/>
    </location>
</feature>
<evidence type="ECO:0000313" key="16">
    <source>
        <dbReference type="Proteomes" id="UP000612585"/>
    </source>
</evidence>
<evidence type="ECO:0000313" key="15">
    <source>
        <dbReference type="EMBL" id="GIJ61390.1"/>
    </source>
</evidence>
<reference evidence="15" key="1">
    <citation type="submission" date="2021-01" db="EMBL/GenBank/DDBJ databases">
        <title>Whole genome shotgun sequence of Virgisporangium aurantiacum NBRC 16421.</title>
        <authorList>
            <person name="Komaki H."/>
            <person name="Tamura T."/>
        </authorList>
    </citation>
    <scope>NUCLEOTIDE SEQUENCE</scope>
    <source>
        <strain evidence="15">NBRC 16421</strain>
    </source>
</reference>
<dbReference type="Pfam" id="PF00005">
    <property type="entry name" value="ABC_tran"/>
    <property type="match status" value="1"/>
</dbReference>
<keyword evidence="6" id="KW-0547">Nucleotide-binding</keyword>
<proteinExistence type="inferred from homology"/>
<comment type="similarity">
    <text evidence="10">Belongs to the ABC transporter superfamily. Siderophore-Fe(3+) uptake transporter (SIUT) (TC 3.A.1.21) family.</text>
</comment>
<evidence type="ECO:0000256" key="4">
    <source>
        <dbReference type="ARBA" id="ARBA00022519"/>
    </source>
</evidence>